<reference evidence="1 2" key="1">
    <citation type="submission" date="2011-08" db="EMBL/GenBank/DDBJ databases">
        <title>The Genome Sequence of Clostridium citroniae WAL-17108.</title>
        <authorList>
            <consortium name="The Broad Institute Genome Sequencing Platform"/>
            <person name="Earl A."/>
            <person name="Ward D."/>
            <person name="Feldgarden M."/>
            <person name="Gevers D."/>
            <person name="Finegold S.M."/>
            <person name="Summanen P.H."/>
            <person name="Molitoris D.R."/>
            <person name="Vaisanen M.L."/>
            <person name="Daigneault M."/>
            <person name="Allen-Vercoe E."/>
            <person name="Young S.K."/>
            <person name="Zeng Q."/>
            <person name="Gargeya S."/>
            <person name="Fitzgerald M."/>
            <person name="Haas B."/>
            <person name="Abouelleil A."/>
            <person name="Alvarado L."/>
            <person name="Arachchi H.M."/>
            <person name="Berlin A."/>
            <person name="Brown A."/>
            <person name="Chapman S.B."/>
            <person name="Chen Z."/>
            <person name="Dunbar C."/>
            <person name="Freedman E."/>
            <person name="Gearin G."/>
            <person name="Gellesch M."/>
            <person name="Goldberg J."/>
            <person name="Griggs A."/>
            <person name="Gujja S."/>
            <person name="Heiman D."/>
            <person name="Howarth C."/>
            <person name="Larson L."/>
            <person name="Lui A."/>
            <person name="MacDonald P.J.P."/>
            <person name="Montmayeur A."/>
            <person name="Murphy C."/>
            <person name="Neiman D."/>
            <person name="Pearson M."/>
            <person name="Priest M."/>
            <person name="Roberts A."/>
            <person name="Saif S."/>
            <person name="Shea T."/>
            <person name="Shenoy N."/>
            <person name="Sisk P."/>
            <person name="Stolte C."/>
            <person name="Sykes S."/>
            <person name="Wortman J."/>
            <person name="Nusbaum C."/>
            <person name="Birren B."/>
        </authorList>
    </citation>
    <scope>NUCLEOTIDE SEQUENCE [LARGE SCALE GENOMIC DNA]</scope>
    <source>
        <strain evidence="1 2">WAL-17108</strain>
    </source>
</reference>
<organism evidence="1 2">
    <name type="scientific">[Clostridium] citroniae WAL-17108</name>
    <dbReference type="NCBI Taxonomy" id="742733"/>
    <lineage>
        <taxon>Bacteria</taxon>
        <taxon>Bacillati</taxon>
        <taxon>Bacillota</taxon>
        <taxon>Clostridia</taxon>
        <taxon>Lachnospirales</taxon>
        <taxon>Lachnospiraceae</taxon>
        <taxon>Enterocloster</taxon>
    </lineage>
</organism>
<dbReference type="Proteomes" id="UP000003763">
    <property type="component" value="Unassembled WGS sequence"/>
</dbReference>
<name>G5HE82_9FIRM</name>
<feature type="non-terminal residue" evidence="1">
    <location>
        <position position="49"/>
    </location>
</feature>
<evidence type="ECO:0000313" key="2">
    <source>
        <dbReference type="Proteomes" id="UP000003763"/>
    </source>
</evidence>
<dbReference type="AlphaFoldDB" id="G5HE82"/>
<protein>
    <submittedName>
        <fullName evidence="1">Uncharacterized protein</fullName>
    </submittedName>
</protein>
<dbReference type="HOGENOM" id="CLU_3146020_0_0_9"/>
<proteinExistence type="predicted"/>
<sequence length="49" mass="5267">MSMNAVGIDVSKRKSTVAILRPGGEVVASPFDRSPSIRLFPVLLSTHQT</sequence>
<dbReference type="EMBL" id="ADLJ01000006">
    <property type="protein sequence ID" value="EHF00309.1"/>
    <property type="molecule type" value="Genomic_DNA"/>
</dbReference>
<comment type="caution">
    <text evidence="1">The sequence shown here is derived from an EMBL/GenBank/DDBJ whole genome shotgun (WGS) entry which is preliminary data.</text>
</comment>
<accession>G5HE82</accession>
<evidence type="ECO:0000313" key="1">
    <source>
        <dbReference type="EMBL" id="EHF00309.1"/>
    </source>
</evidence>
<gene>
    <name evidence="1" type="ORF">HMPREF9469_00894</name>
</gene>